<reference evidence="5 6" key="1">
    <citation type="submission" date="2019-08" db="EMBL/GenBank/DDBJ databases">
        <title>Genome of Vicingus serpentipes NCIMB 15042.</title>
        <authorList>
            <person name="Bowman J.P."/>
        </authorList>
    </citation>
    <scope>NUCLEOTIDE SEQUENCE [LARGE SCALE GENOMIC DNA]</scope>
    <source>
        <strain evidence="5 6">NCIMB 15042</strain>
    </source>
</reference>
<evidence type="ECO:0000256" key="3">
    <source>
        <dbReference type="ARBA" id="ARBA00023163"/>
    </source>
</evidence>
<dbReference type="PANTHER" id="PTHR30204">
    <property type="entry name" value="REDOX-CYCLING DRUG-SENSING TRANSCRIPTIONAL ACTIVATOR SOXR"/>
    <property type="match status" value="1"/>
</dbReference>
<evidence type="ECO:0000256" key="2">
    <source>
        <dbReference type="ARBA" id="ARBA00023125"/>
    </source>
</evidence>
<dbReference type="InterPro" id="IPR047057">
    <property type="entry name" value="MerR_fam"/>
</dbReference>
<gene>
    <name evidence="5" type="ORF">FRY74_01755</name>
</gene>
<dbReference type="SMART" id="SM00422">
    <property type="entry name" value="HTH_MERR"/>
    <property type="match status" value="1"/>
</dbReference>
<keyword evidence="6" id="KW-1185">Reference proteome</keyword>
<accession>A0A5C6RXA0</accession>
<dbReference type="CDD" id="cd01104">
    <property type="entry name" value="HTH_MlrA-CarA"/>
    <property type="match status" value="1"/>
</dbReference>
<keyword evidence="3" id="KW-0804">Transcription</keyword>
<dbReference type="Gene3D" id="1.10.1660.10">
    <property type="match status" value="1"/>
</dbReference>
<dbReference type="InterPro" id="IPR000551">
    <property type="entry name" value="MerR-type_HTH_dom"/>
</dbReference>
<keyword evidence="1" id="KW-0805">Transcription regulation</keyword>
<sequence length="299" mass="34831">MNNPINTKFNIKDLENLSGVKAHTIRIWEKRYKILAPKRTDTNIRYYDGEDLQRILNVSLLNNNGVKISKIADLTDDALLSAVRDLIIQNDKYDHAINDFKLSMMNFDHRLFNKTYNQLLVKSSFREIFLKIFVQLLNDIGLLWLSNTISPAHEHFLSNLIQQKLQLQIEKVQALDIVDKDKLFVLFLPENEIHELGLMFVHLNLLLNGYNSIYLGQSIPLDALKDFHPLFDNITFISYFTVMPANEDLPIYLRKVNEEVLRSEKDLFLVLGKKINEIDSVDYDNIKFYPSIDSLLESV</sequence>
<dbReference type="Gene3D" id="3.40.50.280">
    <property type="entry name" value="Cobalamin-binding domain"/>
    <property type="match status" value="1"/>
</dbReference>
<dbReference type="Pfam" id="PF13411">
    <property type="entry name" value="MerR_1"/>
    <property type="match status" value="1"/>
</dbReference>
<dbReference type="AlphaFoldDB" id="A0A5C6RXA0"/>
<comment type="caution">
    <text evidence="5">The sequence shown here is derived from an EMBL/GenBank/DDBJ whole genome shotgun (WGS) entry which is preliminary data.</text>
</comment>
<protein>
    <submittedName>
        <fullName evidence="5">MerR family transcriptional regulator</fullName>
    </submittedName>
</protein>
<dbReference type="Gene3D" id="1.10.1240.10">
    <property type="entry name" value="Methionine synthase domain"/>
    <property type="match status" value="1"/>
</dbReference>
<name>A0A5C6RXA0_9FLAO</name>
<dbReference type="InterPro" id="IPR003759">
    <property type="entry name" value="Cbl-bd_cap"/>
</dbReference>
<evidence type="ECO:0000259" key="4">
    <source>
        <dbReference type="PROSITE" id="PS50937"/>
    </source>
</evidence>
<dbReference type="Pfam" id="PF02607">
    <property type="entry name" value="B12-binding_2"/>
    <property type="match status" value="1"/>
</dbReference>
<dbReference type="EMBL" id="VOOS01000001">
    <property type="protein sequence ID" value="TXB66931.1"/>
    <property type="molecule type" value="Genomic_DNA"/>
</dbReference>
<keyword evidence="2" id="KW-0238">DNA-binding</keyword>
<dbReference type="SUPFAM" id="SSF46955">
    <property type="entry name" value="Putative DNA-binding domain"/>
    <property type="match status" value="1"/>
</dbReference>
<evidence type="ECO:0000313" key="5">
    <source>
        <dbReference type="EMBL" id="TXB66931.1"/>
    </source>
</evidence>
<feature type="domain" description="HTH merR-type" evidence="4">
    <location>
        <begin position="8"/>
        <end position="77"/>
    </location>
</feature>
<dbReference type="PROSITE" id="PS50937">
    <property type="entry name" value="HTH_MERR_2"/>
    <property type="match status" value="1"/>
</dbReference>
<organism evidence="5 6">
    <name type="scientific">Vicingus serpentipes</name>
    <dbReference type="NCBI Taxonomy" id="1926625"/>
    <lineage>
        <taxon>Bacteria</taxon>
        <taxon>Pseudomonadati</taxon>
        <taxon>Bacteroidota</taxon>
        <taxon>Flavobacteriia</taxon>
        <taxon>Flavobacteriales</taxon>
        <taxon>Vicingaceae</taxon>
        <taxon>Vicingus</taxon>
    </lineage>
</organism>
<dbReference type="GO" id="GO:0003700">
    <property type="term" value="F:DNA-binding transcription factor activity"/>
    <property type="evidence" value="ECO:0007669"/>
    <property type="project" value="InterPro"/>
</dbReference>
<dbReference type="Proteomes" id="UP000321721">
    <property type="component" value="Unassembled WGS sequence"/>
</dbReference>
<dbReference type="GO" id="GO:0003677">
    <property type="term" value="F:DNA binding"/>
    <property type="evidence" value="ECO:0007669"/>
    <property type="project" value="UniProtKB-KW"/>
</dbReference>
<evidence type="ECO:0000256" key="1">
    <source>
        <dbReference type="ARBA" id="ARBA00023015"/>
    </source>
</evidence>
<dbReference type="InterPro" id="IPR036594">
    <property type="entry name" value="Meth_synthase_dom"/>
</dbReference>
<dbReference type="InterPro" id="IPR009061">
    <property type="entry name" value="DNA-bd_dom_put_sf"/>
</dbReference>
<dbReference type="PANTHER" id="PTHR30204:SF67">
    <property type="entry name" value="HTH-TYPE TRANSCRIPTIONAL REGULATOR MLRA-RELATED"/>
    <property type="match status" value="1"/>
</dbReference>
<dbReference type="OrthoDB" id="9800334at2"/>
<evidence type="ECO:0000313" key="6">
    <source>
        <dbReference type="Proteomes" id="UP000321721"/>
    </source>
</evidence>
<proteinExistence type="predicted"/>
<dbReference type="RefSeq" id="WP_147098007.1">
    <property type="nucleotide sequence ID" value="NZ_VOOS01000001.1"/>
</dbReference>